<proteinExistence type="predicted"/>
<keyword evidence="3 5" id="KW-1133">Transmembrane helix</keyword>
<dbReference type="EMBL" id="FNPC01000005">
    <property type="protein sequence ID" value="SDY44783.1"/>
    <property type="molecule type" value="Genomic_DNA"/>
</dbReference>
<reference evidence="7" key="1">
    <citation type="submission" date="2016-10" db="EMBL/GenBank/DDBJ databases">
        <authorList>
            <person name="Varghese N."/>
            <person name="Submissions S."/>
        </authorList>
    </citation>
    <scope>NUCLEOTIDE SEQUENCE [LARGE SCALE GENOMIC DNA]</scope>
    <source>
        <strain evidence="7">DC30,IBRC 10041,KCTC 4046</strain>
    </source>
</reference>
<name>A0A1H3JXV4_9EURY</name>
<dbReference type="Pfam" id="PF07681">
    <property type="entry name" value="DoxX"/>
    <property type="match status" value="1"/>
</dbReference>
<dbReference type="GO" id="GO:0016020">
    <property type="term" value="C:membrane"/>
    <property type="evidence" value="ECO:0007669"/>
    <property type="project" value="UniProtKB-SubCell"/>
</dbReference>
<feature type="transmembrane region" description="Helical" evidence="5">
    <location>
        <begin position="20"/>
        <end position="45"/>
    </location>
</feature>
<dbReference type="GeneID" id="43837563"/>
<gene>
    <name evidence="6" type="ORF">SAMN05216564_105183</name>
</gene>
<feature type="transmembrane region" description="Helical" evidence="5">
    <location>
        <begin position="66"/>
        <end position="99"/>
    </location>
</feature>
<evidence type="ECO:0000256" key="3">
    <source>
        <dbReference type="ARBA" id="ARBA00022989"/>
    </source>
</evidence>
<dbReference type="Proteomes" id="UP000199079">
    <property type="component" value="Unassembled WGS sequence"/>
</dbReference>
<dbReference type="AlphaFoldDB" id="A0A1H3JXV4"/>
<keyword evidence="7" id="KW-1185">Reference proteome</keyword>
<evidence type="ECO:0000313" key="7">
    <source>
        <dbReference type="Proteomes" id="UP000199079"/>
    </source>
</evidence>
<protein>
    <submittedName>
        <fullName evidence="6">Uncharacterized membrane protein YphA, DoxX/SURF4 family</fullName>
    </submittedName>
</protein>
<evidence type="ECO:0000256" key="5">
    <source>
        <dbReference type="SAM" id="Phobius"/>
    </source>
</evidence>
<accession>A0A1H3JXV4</accession>
<dbReference type="InterPro" id="IPR032808">
    <property type="entry name" value="DoxX"/>
</dbReference>
<evidence type="ECO:0000256" key="4">
    <source>
        <dbReference type="ARBA" id="ARBA00023136"/>
    </source>
</evidence>
<evidence type="ECO:0000256" key="1">
    <source>
        <dbReference type="ARBA" id="ARBA00004141"/>
    </source>
</evidence>
<feature type="transmembrane region" description="Helical" evidence="5">
    <location>
        <begin position="126"/>
        <end position="147"/>
    </location>
</feature>
<comment type="subcellular location">
    <subcellularLocation>
        <location evidence="1">Membrane</location>
        <topology evidence="1">Multi-pass membrane protein</topology>
    </subcellularLocation>
</comment>
<dbReference type="OrthoDB" id="340328at2157"/>
<evidence type="ECO:0000313" key="6">
    <source>
        <dbReference type="EMBL" id="SDY44783.1"/>
    </source>
</evidence>
<keyword evidence="4 5" id="KW-0472">Membrane</keyword>
<dbReference type="RefSeq" id="WP_021074368.1">
    <property type="nucleotide sequence ID" value="NZ_FNPC01000005.1"/>
</dbReference>
<sequence length="152" mass="15714">MLPEIATMPLQSAAPFDAPFAAELFLLARVVFGGVLAFTGINHFLDLEGTAGYAEMKGVPLPKLSVIGSGVLLVFGGLGVAVGALPAIAAGALALFLLVATPMMHDFWAVPEDQQESEMTSFLKNAGLFAAALGFLALASIEWPYALGGSVF</sequence>
<evidence type="ECO:0000256" key="2">
    <source>
        <dbReference type="ARBA" id="ARBA00022692"/>
    </source>
</evidence>
<keyword evidence="2 5" id="KW-0812">Transmembrane</keyword>
<organism evidence="6 7">
    <name type="scientific">Halopenitus persicus</name>
    <dbReference type="NCBI Taxonomy" id="1048396"/>
    <lineage>
        <taxon>Archaea</taxon>
        <taxon>Methanobacteriati</taxon>
        <taxon>Methanobacteriota</taxon>
        <taxon>Stenosarchaea group</taxon>
        <taxon>Halobacteria</taxon>
        <taxon>Halobacteriales</taxon>
        <taxon>Haloferacaceae</taxon>
        <taxon>Halopenitus</taxon>
    </lineage>
</organism>